<dbReference type="InterPro" id="IPR036156">
    <property type="entry name" value="Beta-gal/glucu_dom_sf"/>
</dbReference>
<dbReference type="Gene3D" id="3.20.20.80">
    <property type="entry name" value="Glycosidases"/>
    <property type="match status" value="1"/>
</dbReference>
<keyword evidence="2" id="KW-0326">Glycosidase</keyword>
<dbReference type="PANTHER" id="PTHR43730:SF1">
    <property type="entry name" value="BETA-MANNOSIDASE"/>
    <property type="match status" value="1"/>
</dbReference>
<feature type="domain" description="Beta-mannosidase-like galactose-binding" evidence="3">
    <location>
        <begin position="35"/>
        <end position="180"/>
    </location>
</feature>
<dbReference type="Pfam" id="PF22666">
    <property type="entry name" value="Glyco_hydro_2_N2"/>
    <property type="match status" value="1"/>
</dbReference>
<name>A0AB73FTD2_9BURK</name>
<dbReference type="GO" id="GO:0006516">
    <property type="term" value="P:glycoprotein catabolic process"/>
    <property type="evidence" value="ECO:0007669"/>
    <property type="project" value="TreeGrafter"/>
</dbReference>
<evidence type="ECO:0000259" key="3">
    <source>
        <dbReference type="Pfam" id="PF22666"/>
    </source>
</evidence>
<dbReference type="EMBL" id="LOZE01000120">
    <property type="protein sequence ID" value="KVM23920.1"/>
    <property type="molecule type" value="Genomic_DNA"/>
</dbReference>
<dbReference type="SUPFAM" id="SSF49303">
    <property type="entry name" value="beta-Galactosidase/glucuronidase domain"/>
    <property type="match status" value="2"/>
</dbReference>
<evidence type="ECO:0000313" key="4">
    <source>
        <dbReference type="EMBL" id="KVM23920.1"/>
    </source>
</evidence>
<dbReference type="InterPro" id="IPR008979">
    <property type="entry name" value="Galactose-bd-like_sf"/>
</dbReference>
<evidence type="ECO:0000313" key="5">
    <source>
        <dbReference type="Proteomes" id="UP000061665"/>
    </source>
</evidence>
<dbReference type="Proteomes" id="UP000061665">
    <property type="component" value="Unassembled WGS sequence"/>
</dbReference>
<dbReference type="SUPFAM" id="SSF51445">
    <property type="entry name" value="(Trans)glycosidases"/>
    <property type="match status" value="1"/>
</dbReference>
<evidence type="ECO:0000256" key="2">
    <source>
        <dbReference type="ARBA" id="ARBA00023295"/>
    </source>
</evidence>
<keyword evidence="1" id="KW-0378">Hydrolase</keyword>
<sequence>MTARQRFAATHAPAWSLLATPAGTATTPLDLDADGDWLSAPVPGTVAQALALSGRLERDNPEPLGECDYWYRTVLRGHGPRVLRFHGLATLADVWLDDVPILHTDSMFIAHDVPVTLQGSHVLSIVFRSLRQHLRDARAPRRARWRTRLVDQPALRQVRTTLLGHMPGWFPPYEPIGPWRPVEVLDPAARPVLAWRNLHARIDGDTGTLDAELAFASPLQDGLVAHLSCGTHHAKLERIGGGRLRATVTVPGVRRWWPHTHGEPVLYDIALHLNGARHSLGSTGFRTIEVDPGADGAGFGLRVNGVPVFARGACWSSAAPLALHADDATYRCLLERARDAGFNMIRVGGTMTYEADAFHAWCDRLGLLVWQDFMFANFDYSLADPALADAIGREAEQCLLRHRASPSLAVLCGGSEIAQQAAMSGLAPEQRFVELTADRLATYAAALRPDVPYVPDSPDGGALPFLPRERLSHYYGVGAYLRPLDDARRSDVRFASECLAFANVPCDATLDGLGRPGVHEPRWKRGVPRDPGASWDFDDVRDHYLHALYALEPNRLRREDPARYLELSRAVLADVMRETFAEWRRAGSRCAGALVWQFQDVIPGAGWGVVDAAHRPKSGWYALRQVLQPVQVLLVDEGLNGLDVHVINERDTTLTVSVELTALHDGRTPVARASCEFDIVPRDTIRLTSAELLGRFFDWTYSYGFGPCEHDAVVATLRSADGAILSQAFYFPSRTHPNVFARRDLGLDVHASYVAGVWQVDIDTRHLARHVQIDSPGFIPRDDWFHVAPGMPARVVLDPLHADTRDAGSGELPLIQVRAVNSARTVRAKLTV</sequence>
<dbReference type="InterPro" id="IPR054593">
    <property type="entry name" value="Beta-mannosidase-like_N2"/>
</dbReference>
<dbReference type="SUPFAM" id="SSF49785">
    <property type="entry name" value="Galactose-binding domain-like"/>
    <property type="match status" value="1"/>
</dbReference>
<dbReference type="InterPro" id="IPR017853">
    <property type="entry name" value="GH"/>
</dbReference>
<dbReference type="RefSeq" id="WP_059725077.1">
    <property type="nucleotide sequence ID" value="NZ_LOYI01000072.1"/>
</dbReference>
<evidence type="ECO:0000256" key="1">
    <source>
        <dbReference type="ARBA" id="ARBA00022801"/>
    </source>
</evidence>
<accession>A0AB73FTD2</accession>
<dbReference type="AlphaFoldDB" id="A0AB73FTD2"/>
<dbReference type="Gene3D" id="2.60.120.260">
    <property type="entry name" value="Galactose-binding domain-like"/>
    <property type="match status" value="1"/>
</dbReference>
<dbReference type="GO" id="GO:0004567">
    <property type="term" value="F:beta-mannosidase activity"/>
    <property type="evidence" value="ECO:0007669"/>
    <property type="project" value="TreeGrafter"/>
</dbReference>
<protein>
    <submittedName>
        <fullName evidence="4">Beta-mannosidase</fullName>
    </submittedName>
</protein>
<dbReference type="InterPro" id="IPR050887">
    <property type="entry name" value="Beta-mannosidase_GH2"/>
</dbReference>
<organism evidence="4 5">
    <name type="scientific">Burkholderia ubonensis</name>
    <dbReference type="NCBI Taxonomy" id="101571"/>
    <lineage>
        <taxon>Bacteria</taxon>
        <taxon>Pseudomonadati</taxon>
        <taxon>Pseudomonadota</taxon>
        <taxon>Betaproteobacteria</taxon>
        <taxon>Burkholderiales</taxon>
        <taxon>Burkholderiaceae</taxon>
        <taxon>Burkholderia</taxon>
        <taxon>Burkholderia cepacia complex</taxon>
    </lineage>
</organism>
<comment type="caution">
    <text evidence="4">The sequence shown here is derived from an EMBL/GenBank/DDBJ whole genome shotgun (WGS) entry which is preliminary data.</text>
</comment>
<gene>
    <name evidence="4" type="ORF">WJ53_17525</name>
</gene>
<proteinExistence type="predicted"/>
<reference evidence="4 5" key="1">
    <citation type="submission" date="2015-11" db="EMBL/GenBank/DDBJ databases">
        <title>Expanding the genomic diversity of Burkholderia species for the development of highly accurate diagnostics.</title>
        <authorList>
            <person name="Sahl J."/>
            <person name="Keim P."/>
            <person name="Wagner D."/>
        </authorList>
    </citation>
    <scope>NUCLEOTIDE SEQUENCE [LARGE SCALE GENOMIC DNA]</scope>
    <source>
        <strain evidence="4 5">MSMB2058</strain>
    </source>
</reference>
<dbReference type="PANTHER" id="PTHR43730">
    <property type="entry name" value="BETA-MANNOSIDASE"/>
    <property type="match status" value="1"/>
</dbReference>